<dbReference type="PATRIC" id="fig|698760.3.peg.1352"/>
<evidence type="ECO:0000259" key="3">
    <source>
        <dbReference type="Pfam" id="PF21527"/>
    </source>
</evidence>
<name>L7FFB6_STRT8</name>
<dbReference type="Pfam" id="PF21527">
    <property type="entry name" value="Stv"/>
    <property type="match status" value="1"/>
</dbReference>
<reference evidence="5 6" key="1">
    <citation type="journal article" date="2011" name="Plasmid">
        <title>Streptomyces turgidiscabies Car8 contains a modular pathogenicity island that shares virulence genes with other actinobacterial plant pathogens.</title>
        <authorList>
            <person name="Huguet-Tapia J.C."/>
            <person name="Badger J.H."/>
            <person name="Loria R."/>
            <person name="Pettis G.S."/>
        </authorList>
    </citation>
    <scope>NUCLEOTIDE SEQUENCE [LARGE SCALE GENOMIC DNA]</scope>
    <source>
        <strain evidence="5 6">Car8</strain>
    </source>
</reference>
<evidence type="ECO:0000256" key="1">
    <source>
        <dbReference type="SAM" id="MobiDB-lite"/>
    </source>
</evidence>
<keyword evidence="6" id="KW-1185">Reference proteome</keyword>
<evidence type="ECO:0000313" key="6">
    <source>
        <dbReference type="Proteomes" id="UP000010931"/>
    </source>
</evidence>
<keyword evidence="2" id="KW-1133">Transmembrane helix</keyword>
<dbReference type="InterPro" id="IPR049082">
    <property type="entry name" value="T7SS_signal"/>
</dbReference>
<protein>
    <submittedName>
        <fullName evidence="5">Uncharacterized protein</fullName>
    </submittedName>
</protein>
<feature type="region of interest" description="Disordered" evidence="1">
    <location>
        <begin position="1"/>
        <end position="22"/>
    </location>
</feature>
<feature type="compositionally biased region" description="Low complexity" evidence="1">
    <location>
        <begin position="170"/>
        <end position="181"/>
    </location>
</feature>
<evidence type="ECO:0000259" key="4">
    <source>
        <dbReference type="Pfam" id="PF21725"/>
    </source>
</evidence>
<dbReference type="Pfam" id="PF21725">
    <property type="entry name" value="T7SS_signal"/>
    <property type="match status" value="1"/>
</dbReference>
<feature type="domain" description="Putative T7SS secretion signal" evidence="4">
    <location>
        <begin position="20"/>
        <end position="198"/>
    </location>
</feature>
<dbReference type="EMBL" id="AEJB01000114">
    <property type="protein sequence ID" value="ELP69997.1"/>
    <property type="molecule type" value="Genomic_DNA"/>
</dbReference>
<evidence type="ECO:0000313" key="5">
    <source>
        <dbReference type="EMBL" id="ELP69997.1"/>
    </source>
</evidence>
<keyword evidence="2" id="KW-0472">Membrane</keyword>
<dbReference type="AlphaFoldDB" id="L7FFB6"/>
<feature type="region of interest" description="Disordered" evidence="1">
    <location>
        <begin position="137"/>
        <end position="184"/>
    </location>
</feature>
<keyword evidence="2" id="KW-0812">Transmembrane</keyword>
<dbReference type="InterPro" id="IPR049002">
    <property type="entry name" value="Stv"/>
</dbReference>
<dbReference type="Proteomes" id="UP000010931">
    <property type="component" value="Unassembled WGS sequence"/>
</dbReference>
<accession>L7FFB6</accession>
<feature type="transmembrane region" description="Helical" evidence="2">
    <location>
        <begin position="250"/>
        <end position="278"/>
    </location>
</feature>
<evidence type="ECO:0000256" key="2">
    <source>
        <dbReference type="SAM" id="Phobius"/>
    </source>
</evidence>
<organism evidence="5 6">
    <name type="scientific">Streptomyces turgidiscabies (strain Car8)</name>
    <dbReference type="NCBI Taxonomy" id="698760"/>
    <lineage>
        <taxon>Bacteria</taxon>
        <taxon>Bacillati</taxon>
        <taxon>Actinomycetota</taxon>
        <taxon>Actinomycetes</taxon>
        <taxon>Kitasatosporales</taxon>
        <taxon>Streptomycetaceae</taxon>
        <taxon>Streptomyces</taxon>
    </lineage>
</organism>
<feature type="domain" description="Putative adhesin Stv" evidence="3">
    <location>
        <begin position="419"/>
        <end position="529"/>
    </location>
</feature>
<comment type="caution">
    <text evidence="5">The sequence shown here is derived from an EMBL/GenBank/DDBJ whole genome shotgun (WGS) entry which is preliminary data.</text>
</comment>
<feature type="compositionally biased region" description="Basic and acidic residues" evidence="1">
    <location>
        <begin position="1"/>
        <end position="18"/>
    </location>
</feature>
<sequence>MSQRPADWHILDLDKDPTPGDPQRIRKLAGTLHDFADDVSEALRAFKGLAKEDEMISWAGRTAEVFAEEFADAPGRLKKLKKSYDIAGDALSSFWPDLEYAQDKADKALRDGRAAHADLATARTALSGADDWVRTATAKSDSYDPDRTGGGAKNVPPPDEAEVRRATRNAQHAKAKQSAAQRDVGAAQSALDAAKKLANQAKGLREEAARRTVKKLEEASDAGIPNRHWWEEIGDWVTDNWDEIVTVCKWVVTVLGIIVMIIGGPLGWLVFAAALVVLADTVRKMHNGTAGWGDLAWALLDCIPATKGFTSLAKIGKLWKVGGLRALGAGFMGGIGGGLKNLANGARNLGGSARNIFRGFDGSWLSRVASRGSGNPLPSAEQIKDALRNLNPQLSKNTYTSEQGHYYATRVFQGGRTDEAVFAGHGFLEEGAGTFTVPEGTSVSFYVNHGEQLPGLDGLAVEAGVYPGSALQTAQAGDVVPNYTLAAPSASMGRSFSVFENSLTVAERAKISDLLQTGMGNVHWAACREIV</sequence>
<proteinExistence type="predicted"/>
<gene>
    <name evidence="5" type="ORF">STRTUCAR8_07110</name>
</gene>
<dbReference type="STRING" id="85558.T45_01641"/>